<dbReference type="InterPro" id="IPR044770">
    <property type="entry name" value="MFS_spinster-like"/>
</dbReference>
<keyword evidence="2" id="KW-0813">Transport</keyword>
<evidence type="ECO:0000313" key="10">
    <source>
        <dbReference type="EMBL" id="VFT92045.1"/>
    </source>
</evidence>
<dbReference type="OrthoDB" id="78209at2759"/>
<feature type="transmembrane region" description="Helical" evidence="7">
    <location>
        <begin position="327"/>
        <end position="350"/>
    </location>
</feature>
<keyword evidence="11" id="KW-1185">Reference proteome</keyword>
<dbReference type="AlphaFoldDB" id="A0A485L3M7"/>
<dbReference type="InterPro" id="IPR036259">
    <property type="entry name" value="MFS_trans_sf"/>
</dbReference>
<proteinExistence type="inferred from homology"/>
<feature type="transmembrane region" description="Helical" evidence="7">
    <location>
        <begin position="15"/>
        <end position="35"/>
    </location>
</feature>
<organism evidence="10 11">
    <name type="scientific">Aphanomyces stellatus</name>
    <dbReference type="NCBI Taxonomy" id="120398"/>
    <lineage>
        <taxon>Eukaryota</taxon>
        <taxon>Sar</taxon>
        <taxon>Stramenopiles</taxon>
        <taxon>Oomycota</taxon>
        <taxon>Saprolegniomycetes</taxon>
        <taxon>Saprolegniales</taxon>
        <taxon>Verrucalvaceae</taxon>
        <taxon>Aphanomyces</taxon>
    </lineage>
</organism>
<dbReference type="Proteomes" id="UP000332933">
    <property type="component" value="Unassembled WGS sequence"/>
</dbReference>
<feature type="transmembrane region" description="Helical" evidence="7">
    <location>
        <begin position="356"/>
        <end position="382"/>
    </location>
</feature>
<gene>
    <name evidence="10" type="primary">Aste57867_15236</name>
    <name evidence="9" type="ORF">As57867_015180</name>
    <name evidence="10" type="ORF">ASTE57867_15236</name>
</gene>
<feature type="transmembrane region" description="Helical" evidence="7">
    <location>
        <begin position="265"/>
        <end position="285"/>
    </location>
</feature>
<feature type="transmembrane region" description="Helical" evidence="7">
    <location>
        <begin position="56"/>
        <end position="81"/>
    </location>
</feature>
<dbReference type="EMBL" id="VJMH01005640">
    <property type="protein sequence ID" value="KAF0693836.1"/>
    <property type="molecule type" value="Genomic_DNA"/>
</dbReference>
<dbReference type="GO" id="GO:0016020">
    <property type="term" value="C:membrane"/>
    <property type="evidence" value="ECO:0007669"/>
    <property type="project" value="UniProtKB-SubCell"/>
</dbReference>
<feature type="transmembrane region" description="Helical" evidence="7">
    <location>
        <begin position="87"/>
        <end position="105"/>
    </location>
</feature>
<name>A0A485L3M7_9STRA</name>
<evidence type="ECO:0000256" key="2">
    <source>
        <dbReference type="ARBA" id="ARBA00022448"/>
    </source>
</evidence>
<dbReference type="Pfam" id="PF07690">
    <property type="entry name" value="MFS_1"/>
    <property type="match status" value="1"/>
</dbReference>
<keyword evidence="4 7" id="KW-1133">Transmembrane helix</keyword>
<protein>
    <submittedName>
        <fullName evidence="10">Aste57867_15236 protein</fullName>
    </submittedName>
</protein>
<evidence type="ECO:0000256" key="3">
    <source>
        <dbReference type="ARBA" id="ARBA00022692"/>
    </source>
</evidence>
<keyword evidence="5 7" id="KW-0472">Membrane</keyword>
<evidence type="ECO:0000259" key="8">
    <source>
        <dbReference type="PROSITE" id="PS50850"/>
    </source>
</evidence>
<evidence type="ECO:0000313" key="11">
    <source>
        <dbReference type="Proteomes" id="UP000332933"/>
    </source>
</evidence>
<dbReference type="PANTHER" id="PTHR23505">
    <property type="entry name" value="SPINSTER"/>
    <property type="match status" value="1"/>
</dbReference>
<dbReference type="SUPFAM" id="SSF103473">
    <property type="entry name" value="MFS general substrate transporter"/>
    <property type="match status" value="1"/>
</dbReference>
<dbReference type="Gene3D" id="1.20.1250.20">
    <property type="entry name" value="MFS general substrate transporter like domains"/>
    <property type="match status" value="2"/>
</dbReference>
<reference evidence="9" key="2">
    <citation type="submission" date="2019-06" db="EMBL/GenBank/DDBJ databases">
        <title>Genomics analysis of Aphanomyces spp. identifies a new class of oomycete effector associated with host adaptation.</title>
        <authorList>
            <person name="Gaulin E."/>
        </authorList>
    </citation>
    <scope>NUCLEOTIDE SEQUENCE</scope>
    <source>
        <strain evidence="9">CBS 578.67</strain>
    </source>
</reference>
<evidence type="ECO:0000256" key="4">
    <source>
        <dbReference type="ARBA" id="ARBA00022989"/>
    </source>
</evidence>
<dbReference type="InterPro" id="IPR011701">
    <property type="entry name" value="MFS"/>
</dbReference>
<dbReference type="PROSITE" id="PS50850">
    <property type="entry name" value="MFS"/>
    <property type="match status" value="1"/>
</dbReference>
<dbReference type="InterPro" id="IPR020846">
    <property type="entry name" value="MFS_dom"/>
</dbReference>
<evidence type="ECO:0000256" key="5">
    <source>
        <dbReference type="ARBA" id="ARBA00023136"/>
    </source>
</evidence>
<dbReference type="GO" id="GO:0022857">
    <property type="term" value="F:transmembrane transporter activity"/>
    <property type="evidence" value="ECO:0007669"/>
    <property type="project" value="InterPro"/>
</dbReference>
<feature type="transmembrane region" description="Helical" evidence="7">
    <location>
        <begin position="447"/>
        <end position="467"/>
    </location>
</feature>
<dbReference type="PANTHER" id="PTHR23505:SF79">
    <property type="entry name" value="PROTEIN SPINSTER"/>
    <property type="match status" value="1"/>
</dbReference>
<reference evidence="10 11" key="1">
    <citation type="submission" date="2019-03" db="EMBL/GenBank/DDBJ databases">
        <authorList>
            <person name="Gaulin E."/>
            <person name="Dumas B."/>
        </authorList>
    </citation>
    <scope>NUCLEOTIDE SEQUENCE [LARGE SCALE GENOMIC DNA]</scope>
    <source>
        <strain evidence="10">CBS 568.67</strain>
    </source>
</reference>
<feature type="transmembrane region" description="Helical" evidence="7">
    <location>
        <begin position="291"/>
        <end position="315"/>
    </location>
</feature>
<sequence>MKLATTTAPSTSPPYWIFGLLCAISAINYFDRGIISGAPAQFQYFIQISKNTTDEGALLGLLSSSFVTSYSICIPIFGYLAMSMRPFRLIALGISVWCVAVCLCSMAKQANSFELLFLGRVLSGVGEASFQCIAPPFIHDHAPTNAKTLWLGIYFITASIGSVFGSIAASTASAPDSIGWDAVYALEGLAMLPLLAICMYGIPTAYDSAGPEEAAVANEAQCLLHSMCPVGDDVAPKNSFAHELWAVCSNAIFVWLTLGTAAAMFCGAGLGMFMTLLLLGLGVFADETDANVVLGAQGLIAGIVGTLIGGVALDWSCRGLPHLRQYLAIRQLVVALPFAVVTIYLSIAAIPDRTWFTVWNFISATISGTISPVITTAVFAAVEPSQKGLASAMYAVMMHLLGDVPAPIIMGAIKDAWAPHCNSILVGNLVKLNPECAQDKDGLMQAMVFPTLWMIGAIVCFAIALVVSRRQMKKQTAYVAV</sequence>
<dbReference type="EMBL" id="CAADRA010005661">
    <property type="protein sequence ID" value="VFT92045.1"/>
    <property type="molecule type" value="Genomic_DNA"/>
</dbReference>
<keyword evidence="3 7" id="KW-0812">Transmembrane</keyword>
<evidence type="ECO:0000256" key="1">
    <source>
        <dbReference type="ARBA" id="ARBA00004141"/>
    </source>
</evidence>
<feature type="transmembrane region" description="Helical" evidence="7">
    <location>
        <begin position="182"/>
        <end position="202"/>
    </location>
</feature>
<comment type="similarity">
    <text evidence="6">Belongs to the major facilitator superfamily. Spinster (TC 2.A.1.49) family.</text>
</comment>
<feature type="transmembrane region" description="Helical" evidence="7">
    <location>
        <begin position="150"/>
        <end position="170"/>
    </location>
</feature>
<evidence type="ECO:0000313" key="9">
    <source>
        <dbReference type="EMBL" id="KAF0693836.1"/>
    </source>
</evidence>
<comment type="subcellular location">
    <subcellularLocation>
        <location evidence="1">Membrane</location>
        <topology evidence="1">Multi-pass membrane protein</topology>
    </subcellularLocation>
</comment>
<accession>A0A485L3M7</accession>
<feature type="domain" description="Major facilitator superfamily (MFS) profile" evidence="8">
    <location>
        <begin position="17"/>
        <end position="474"/>
    </location>
</feature>
<feature type="transmembrane region" description="Helical" evidence="7">
    <location>
        <begin position="117"/>
        <end position="138"/>
    </location>
</feature>
<evidence type="ECO:0000256" key="7">
    <source>
        <dbReference type="SAM" id="Phobius"/>
    </source>
</evidence>
<evidence type="ECO:0000256" key="6">
    <source>
        <dbReference type="ARBA" id="ARBA00024338"/>
    </source>
</evidence>